<dbReference type="Proteomes" id="UP000838878">
    <property type="component" value="Chromosome 1"/>
</dbReference>
<dbReference type="AlphaFoldDB" id="A0A8S4I0H5"/>
<evidence type="ECO:0000313" key="4">
    <source>
        <dbReference type="Proteomes" id="UP000838878"/>
    </source>
</evidence>
<proteinExistence type="predicted"/>
<gene>
    <name evidence="3" type="ORF">BINO364_LOCUS89</name>
</gene>
<keyword evidence="2" id="KW-1133">Transmembrane helix</keyword>
<name>A0A8S4I0H5_9NEOP</name>
<organism evidence="3 4">
    <name type="scientific">Brenthis ino</name>
    <name type="common">lesser marbled fritillary</name>
    <dbReference type="NCBI Taxonomy" id="405034"/>
    <lineage>
        <taxon>Eukaryota</taxon>
        <taxon>Metazoa</taxon>
        <taxon>Ecdysozoa</taxon>
        <taxon>Arthropoda</taxon>
        <taxon>Hexapoda</taxon>
        <taxon>Insecta</taxon>
        <taxon>Pterygota</taxon>
        <taxon>Neoptera</taxon>
        <taxon>Endopterygota</taxon>
        <taxon>Lepidoptera</taxon>
        <taxon>Glossata</taxon>
        <taxon>Ditrysia</taxon>
        <taxon>Papilionoidea</taxon>
        <taxon>Nymphalidae</taxon>
        <taxon>Heliconiinae</taxon>
        <taxon>Argynnini</taxon>
        <taxon>Brenthis</taxon>
    </lineage>
</organism>
<evidence type="ECO:0000256" key="1">
    <source>
        <dbReference type="SAM" id="MobiDB-lite"/>
    </source>
</evidence>
<keyword evidence="4" id="KW-1185">Reference proteome</keyword>
<feature type="non-terminal residue" evidence="3">
    <location>
        <position position="648"/>
    </location>
</feature>
<evidence type="ECO:0008006" key="5">
    <source>
        <dbReference type="Google" id="ProtNLM"/>
    </source>
</evidence>
<protein>
    <recommendedName>
        <fullName evidence="5">Ig-like domain-containing protein</fullName>
    </recommendedName>
</protein>
<dbReference type="OrthoDB" id="6917105at2759"/>
<accession>A0A8S4I0H5</accession>
<feature type="compositionally biased region" description="Basic and acidic residues" evidence="1">
    <location>
        <begin position="1"/>
        <end position="22"/>
    </location>
</feature>
<feature type="transmembrane region" description="Helical" evidence="2">
    <location>
        <begin position="475"/>
        <end position="501"/>
    </location>
</feature>
<keyword evidence="2" id="KW-0812">Transmembrane</keyword>
<feature type="region of interest" description="Disordered" evidence="1">
    <location>
        <begin position="1"/>
        <end position="37"/>
    </location>
</feature>
<sequence>MKRQHIDAVSTDRLEIHNRDAPDASETEDTSPGTPPARKILRRLLETEVRKAMYELNEEIPTVTTRKEHRAASLIPEFDPDRTTFKDTNDLVLTVNGQKLTNWVEKFDDNSYKILQKNYTIFENETMNITCEARNELKNLSFYYRKPNGKYEDVELETKHQCADYQHCKKISLDLTPHLGSSLICKSKRNDQKVTKLVLSFHKGLPNVSIKINESVKAVGPNQTDVTYLYNNNDVIQAECVHNTFETLQIAIWNFYNFISDDYGYVKDNRLTKGGHFAVIKLTKDISGWYIDCQDTSSCNQLSTCKPPFIRLRFVLRPNNKIVVSYKMLTIKGLKTENIIFDNGTIISYKFQHGDKIELTCLKTPKHTHKSSHSKFHLTWYKSGQNLTRTNRFEDEVKQNFLLHDVDNGSLITCTLDEDVDQNGLANGLDDFAPYHENKSIILFYEKYMANTERPTTVQAMASAPEPTDRVPTQLGGYSLIFASCAIVTIIIIIILICIIIKQSRKNKVSEDKRHLRTANSSVKSQSSESITKIDATYSSPRDATDRNGFQDPTIHCNVYQSDTYSIPFTETREVYSVPIPKKFRSLKTPIKEDNISNNKYYTYARNYQNGYSNVGYNSPNRKQYENLDNDRLSDAPSSLYSEINNKY</sequence>
<dbReference type="EMBL" id="OV170221">
    <property type="protein sequence ID" value="CAH0712863.1"/>
    <property type="molecule type" value="Genomic_DNA"/>
</dbReference>
<feature type="compositionally biased region" description="Polar residues" evidence="1">
    <location>
        <begin position="518"/>
        <end position="542"/>
    </location>
</feature>
<evidence type="ECO:0000313" key="3">
    <source>
        <dbReference type="EMBL" id="CAH0712863.1"/>
    </source>
</evidence>
<keyword evidence="2" id="KW-0472">Membrane</keyword>
<feature type="region of interest" description="Disordered" evidence="1">
    <location>
        <begin position="510"/>
        <end position="551"/>
    </location>
</feature>
<evidence type="ECO:0000256" key="2">
    <source>
        <dbReference type="SAM" id="Phobius"/>
    </source>
</evidence>
<reference evidence="3" key="1">
    <citation type="submission" date="2021-12" db="EMBL/GenBank/DDBJ databases">
        <authorList>
            <person name="Martin H S."/>
        </authorList>
    </citation>
    <scope>NUCLEOTIDE SEQUENCE</scope>
</reference>